<comment type="similarity">
    <text evidence="5">Belongs to the WD repeat cdt2 family.</text>
</comment>
<keyword evidence="9" id="KW-1185">Reference proteome</keyword>
<dbReference type="Proteomes" id="UP000664859">
    <property type="component" value="Unassembled WGS sequence"/>
</dbReference>
<dbReference type="GO" id="GO:0030674">
    <property type="term" value="F:protein-macromolecule adaptor activity"/>
    <property type="evidence" value="ECO:0007669"/>
    <property type="project" value="TreeGrafter"/>
</dbReference>
<dbReference type="PROSITE" id="PS00678">
    <property type="entry name" value="WD_REPEATS_1"/>
    <property type="match status" value="1"/>
</dbReference>
<proteinExistence type="inferred from homology"/>
<evidence type="ECO:0000313" key="8">
    <source>
        <dbReference type="EMBL" id="KAG5184363.1"/>
    </source>
</evidence>
<feature type="compositionally biased region" description="Low complexity" evidence="7">
    <location>
        <begin position="497"/>
        <end position="527"/>
    </location>
</feature>
<dbReference type="InterPro" id="IPR051865">
    <property type="entry name" value="WD-repeat_CDT2_adapter"/>
</dbReference>
<dbReference type="PANTHER" id="PTHR22852:SF0">
    <property type="entry name" value="DENTICLELESS PROTEIN HOMOLOG"/>
    <property type="match status" value="1"/>
</dbReference>
<dbReference type="PANTHER" id="PTHR22852">
    <property type="entry name" value="LETHAL 2 DENTICLELESS PROTEIN RETINOIC ACID-REGULATED NUCLEAR MATRIX-ASSOCIATED PROTEIN"/>
    <property type="match status" value="1"/>
</dbReference>
<evidence type="ECO:0000313" key="9">
    <source>
        <dbReference type="Proteomes" id="UP000664859"/>
    </source>
</evidence>
<keyword evidence="2 6" id="KW-0853">WD repeat</keyword>
<evidence type="ECO:0000256" key="4">
    <source>
        <dbReference type="ARBA" id="ARBA00022786"/>
    </source>
</evidence>
<dbReference type="SMART" id="SM00320">
    <property type="entry name" value="WD40"/>
    <property type="match status" value="6"/>
</dbReference>
<dbReference type="EMBL" id="JAFCMP010000168">
    <property type="protein sequence ID" value="KAG5184363.1"/>
    <property type="molecule type" value="Genomic_DNA"/>
</dbReference>
<feature type="repeat" description="WD" evidence="6">
    <location>
        <begin position="111"/>
        <end position="159"/>
    </location>
</feature>
<feature type="compositionally biased region" description="Gly residues" evidence="7">
    <location>
        <begin position="406"/>
        <end position="415"/>
    </location>
</feature>
<evidence type="ECO:0000256" key="1">
    <source>
        <dbReference type="ARBA" id="ARBA00004906"/>
    </source>
</evidence>
<name>A0A835Z0X6_9STRA</name>
<dbReference type="GO" id="GO:0043161">
    <property type="term" value="P:proteasome-mediated ubiquitin-dependent protein catabolic process"/>
    <property type="evidence" value="ECO:0007669"/>
    <property type="project" value="TreeGrafter"/>
</dbReference>
<dbReference type="SUPFAM" id="SSF50978">
    <property type="entry name" value="WD40 repeat-like"/>
    <property type="match status" value="1"/>
</dbReference>
<reference evidence="8" key="1">
    <citation type="submission" date="2021-02" db="EMBL/GenBank/DDBJ databases">
        <title>First Annotated Genome of the Yellow-green Alga Tribonema minus.</title>
        <authorList>
            <person name="Mahan K.M."/>
        </authorList>
    </citation>
    <scope>NUCLEOTIDE SEQUENCE</scope>
    <source>
        <strain evidence="8">UTEX B ZZ1240</strain>
    </source>
</reference>
<feature type="repeat" description="WD" evidence="6">
    <location>
        <begin position="426"/>
        <end position="469"/>
    </location>
</feature>
<dbReference type="InterPro" id="IPR036322">
    <property type="entry name" value="WD40_repeat_dom_sf"/>
</dbReference>
<feature type="compositionally biased region" description="Gly residues" evidence="7">
    <location>
        <begin position="191"/>
        <end position="216"/>
    </location>
</feature>
<feature type="region of interest" description="Disordered" evidence="7">
    <location>
        <begin position="401"/>
        <end position="429"/>
    </location>
</feature>
<evidence type="ECO:0000256" key="5">
    <source>
        <dbReference type="ARBA" id="ARBA00038344"/>
    </source>
</evidence>
<dbReference type="PROSITE" id="PS50082">
    <property type="entry name" value="WD_REPEATS_2"/>
    <property type="match status" value="2"/>
</dbReference>
<keyword evidence="3" id="KW-0677">Repeat</keyword>
<evidence type="ECO:0000256" key="6">
    <source>
        <dbReference type="PROSITE-ProRule" id="PRU00221"/>
    </source>
</evidence>
<dbReference type="GO" id="GO:0005634">
    <property type="term" value="C:nucleus"/>
    <property type="evidence" value="ECO:0007669"/>
    <property type="project" value="TreeGrafter"/>
</dbReference>
<dbReference type="InterPro" id="IPR001680">
    <property type="entry name" value="WD40_rpt"/>
</dbReference>
<feature type="compositionally biased region" description="Low complexity" evidence="7">
    <location>
        <begin position="178"/>
        <end position="190"/>
    </location>
</feature>
<accession>A0A835Z0X6</accession>
<evidence type="ECO:0000256" key="2">
    <source>
        <dbReference type="ARBA" id="ARBA00022574"/>
    </source>
</evidence>
<feature type="region of interest" description="Disordered" evidence="7">
    <location>
        <begin position="490"/>
        <end position="546"/>
    </location>
</feature>
<dbReference type="AlphaFoldDB" id="A0A835Z0X6"/>
<comment type="caution">
    <text evidence="8">The sequence shown here is derived from an EMBL/GenBank/DDBJ whole genome shotgun (WGS) entry which is preliminary data.</text>
</comment>
<protein>
    <submittedName>
        <fullName evidence="8">WD40-repeat-containing domain protein</fullName>
    </submittedName>
</protein>
<organism evidence="8 9">
    <name type="scientific">Tribonema minus</name>
    <dbReference type="NCBI Taxonomy" id="303371"/>
    <lineage>
        <taxon>Eukaryota</taxon>
        <taxon>Sar</taxon>
        <taxon>Stramenopiles</taxon>
        <taxon>Ochrophyta</taxon>
        <taxon>PX clade</taxon>
        <taxon>Xanthophyceae</taxon>
        <taxon>Tribonematales</taxon>
        <taxon>Tribonemataceae</taxon>
        <taxon>Tribonema</taxon>
    </lineage>
</organism>
<dbReference type="InterPro" id="IPR015943">
    <property type="entry name" value="WD40/YVTN_repeat-like_dom_sf"/>
</dbReference>
<dbReference type="Pfam" id="PF00400">
    <property type="entry name" value="WD40"/>
    <property type="match status" value="3"/>
</dbReference>
<dbReference type="Gene3D" id="2.130.10.10">
    <property type="entry name" value="YVTN repeat-like/Quinoprotein amine dehydrogenase"/>
    <property type="match status" value="2"/>
</dbReference>
<dbReference type="InterPro" id="IPR019775">
    <property type="entry name" value="WD40_repeat_CS"/>
</dbReference>
<evidence type="ECO:0000256" key="3">
    <source>
        <dbReference type="ARBA" id="ARBA00022737"/>
    </source>
</evidence>
<feature type="region of interest" description="Disordered" evidence="7">
    <location>
        <begin position="164"/>
        <end position="216"/>
    </location>
</feature>
<gene>
    <name evidence="8" type="ORF">JKP88DRAFT_314958</name>
</gene>
<comment type="pathway">
    <text evidence="1">Protein modification; protein ubiquitination.</text>
</comment>
<keyword evidence="4" id="KW-0833">Ubl conjugation pathway</keyword>
<evidence type="ECO:0000256" key="7">
    <source>
        <dbReference type="SAM" id="MobiDB-lite"/>
    </source>
</evidence>
<sequence length="546" mass="53878">MQGLLVDDSAPAHAVEWGARGGGGGGALVAVAGSSGAAYVVDAPRGEAGARILRALPAHNNIIYAVAWADGGGGGGSGGSGGACRRLYTASGDLTAALSDVETGAQLARLRGGHASSVKHVAVARDSGGGGGGGEVVVTASRDGAFCLWDVRAPRAPAAQWWLQQAGGGGGGARRSRGSASGSGADHGSSSDGGGAGRSSGGGAGSDGSGSRSNGGSGRNASLYFFRQNEAHEQHGGRLLGPSLTAAAWLGDGHSFVTGSAAGCVRVWDLRCVRARAAAEDWGARSSVAALSGGGSGGGRGRGGVSSLDVSEDGTRLLVATASGSIAVHDTRRCFAAVAAQPVAALQLPAAATTALACRTGSNGFFIKARISSDGAMVLSGGADGCAYIWDLSRCGGSSSSTGRTSWGGGSGGGACTAPPPPPLRLRGHDGEVTGVSWCAATEEPRCATVSDDCTLRLWTLPAAAARRQQRQRQPRDLLEGYAERWAECEDGDEAGGDSSSGASSSSGDDCDAAPRGTGRAPARQRTLAQLWGGGAARPAAVEQVA</sequence>